<feature type="region of interest" description="Disordered" evidence="1">
    <location>
        <begin position="162"/>
        <end position="186"/>
    </location>
</feature>
<keyword evidence="2" id="KW-0472">Membrane</keyword>
<organism evidence="3 4">
    <name type="scientific">Strigomonas culicis</name>
    <dbReference type="NCBI Taxonomy" id="28005"/>
    <lineage>
        <taxon>Eukaryota</taxon>
        <taxon>Discoba</taxon>
        <taxon>Euglenozoa</taxon>
        <taxon>Kinetoplastea</taxon>
        <taxon>Metakinetoplastina</taxon>
        <taxon>Trypanosomatida</taxon>
        <taxon>Trypanosomatidae</taxon>
        <taxon>Strigomonadinae</taxon>
        <taxon>Strigomonas</taxon>
    </lineage>
</organism>
<proteinExistence type="predicted"/>
<dbReference type="AlphaFoldDB" id="S9THL0"/>
<keyword evidence="2" id="KW-0812">Transmembrane</keyword>
<keyword evidence="2" id="KW-1133">Transmembrane helix</keyword>
<feature type="transmembrane region" description="Helical" evidence="2">
    <location>
        <begin position="6"/>
        <end position="29"/>
    </location>
</feature>
<reference evidence="3 4" key="1">
    <citation type="journal article" date="2013" name="PLoS ONE">
        <title>Predicting the Proteins of Angomonas deanei, Strigomonas culicis and Their Respective Endosymbionts Reveals New Aspects of the Trypanosomatidae Family.</title>
        <authorList>
            <person name="Motta M.C."/>
            <person name="Martins A.C."/>
            <person name="de Souza S.S."/>
            <person name="Catta-Preta C.M."/>
            <person name="Silva R."/>
            <person name="Klein C.C."/>
            <person name="de Almeida L.G."/>
            <person name="de Lima Cunha O."/>
            <person name="Ciapina L.P."/>
            <person name="Brocchi M."/>
            <person name="Colabardini A.C."/>
            <person name="de Araujo Lima B."/>
            <person name="Machado C.R."/>
            <person name="de Almeida Soares C.M."/>
            <person name="Probst C.M."/>
            <person name="de Menezes C.B."/>
            <person name="Thompson C.E."/>
            <person name="Bartholomeu D.C."/>
            <person name="Gradia D.F."/>
            <person name="Pavoni D.P."/>
            <person name="Grisard E.C."/>
            <person name="Fantinatti-Garboggini F."/>
            <person name="Marchini F.K."/>
            <person name="Rodrigues-Luiz G.F."/>
            <person name="Wagner G."/>
            <person name="Goldman G.H."/>
            <person name="Fietto J.L."/>
            <person name="Elias M.C."/>
            <person name="Goldman M.H."/>
            <person name="Sagot M.F."/>
            <person name="Pereira M."/>
            <person name="Stoco P.H."/>
            <person name="de Mendonca-Neto R.P."/>
            <person name="Teixeira S.M."/>
            <person name="Maciel T.E."/>
            <person name="de Oliveira Mendes T.A."/>
            <person name="Urmenyi T.P."/>
            <person name="de Souza W."/>
            <person name="Schenkman S."/>
            <person name="de Vasconcelos A.T."/>
        </authorList>
    </citation>
    <scope>NUCLEOTIDE SEQUENCE [LARGE SCALE GENOMIC DNA]</scope>
</reference>
<name>S9THL0_9TRYP</name>
<accession>S9THL0</accession>
<gene>
    <name evidence="3" type="ORF">STCU_10563</name>
</gene>
<feature type="compositionally biased region" description="Low complexity" evidence="1">
    <location>
        <begin position="177"/>
        <end position="186"/>
    </location>
</feature>
<evidence type="ECO:0000256" key="1">
    <source>
        <dbReference type="SAM" id="MobiDB-lite"/>
    </source>
</evidence>
<evidence type="ECO:0000313" key="3">
    <source>
        <dbReference type="EMBL" id="EPY17527.1"/>
    </source>
</evidence>
<sequence>MDLYVIIIIVVSSVAVPSAIAAVIVSYCIGRQAILRRQRLRQQARARPRRYRPATADEHLPAQASRVPFGEGGPHGGHRSRRHRTVLPATVLDPRDPATAVDGRSSASDYPEAVAVDAVAFRRHLRNGGFGAVGAGVHPAAADGAVAGAPLELIDYGQAQYFSREPFAEEDEEKTESSTTTDTESQ</sequence>
<dbReference type="EMBL" id="ATMH01010442">
    <property type="protein sequence ID" value="EPY17527.1"/>
    <property type="molecule type" value="Genomic_DNA"/>
</dbReference>
<comment type="caution">
    <text evidence="3">The sequence shown here is derived from an EMBL/GenBank/DDBJ whole genome shotgun (WGS) entry which is preliminary data.</text>
</comment>
<dbReference type="Proteomes" id="UP000015354">
    <property type="component" value="Unassembled WGS sequence"/>
</dbReference>
<evidence type="ECO:0000313" key="4">
    <source>
        <dbReference type="Proteomes" id="UP000015354"/>
    </source>
</evidence>
<keyword evidence="4" id="KW-1185">Reference proteome</keyword>
<evidence type="ECO:0000256" key="2">
    <source>
        <dbReference type="SAM" id="Phobius"/>
    </source>
</evidence>
<protein>
    <submittedName>
        <fullName evidence="3">Uncharacterized protein</fullName>
    </submittedName>
</protein>